<evidence type="ECO:0000256" key="3">
    <source>
        <dbReference type="ARBA" id="ARBA00023175"/>
    </source>
</evidence>
<feature type="region of interest" description="Disordered" evidence="6">
    <location>
        <begin position="28"/>
        <end position="56"/>
    </location>
</feature>
<dbReference type="InterPro" id="IPR047149">
    <property type="entry name" value="KIF11-like"/>
</dbReference>
<sequence length="751" mass="85387">MFITLEEMLLDPAKMRRNVETNATVVATERRNPIEKKKETTISPMDSVDEAMRPPPLELSKRTTTRKKSQKFTLKFPLVDIEAAHEESEGKEFNKKESEKEKIADWKSVAISSLTILAVIGLQKLFSALRPSVSPPKSPGNTVSLRRNRREILWSPPEIVGKYCAASVKVLIDFSSFLFLDHVFFSSLLRSLLLLFSSSSLLFVNGQTTTACILRQDYASLSHSIAELRHYAPGVPIIFVRTKLDLRDDKRFFTMLKLRAKLACAQSKSDSEKLVADLTNRVELLLQEILTLLQRAGEINKSLLTLGRVISALGRKSWTHSFQLNQKMMTSALIKDLYGEIERLKAEVYASRAMAELRFEQMGGQTENYQKLHKFLSDHLLEEMQGKYTGQARDCSDLTNRLDVTEPNEQDACFHHEELKKSQYAMKEKDFITSEQKKAGREDKLSADNRKVVDNYQQNAHLQGVNKLSQSRLEAHNKSLNFVTLFCKFACPGHSGFELQGIYLLSHLEAVQNVVRLHKPNSSACPRKFQHWRPRVQGSIDAFLDFFLVVFLLPGMDTAHRRYVMNFRMPSCFRRNGSLCRGIETGVIQDSTALKDAVSSNETFSDEHVSVFPMQAENDAREGADFSAAKHCRMELLLQQSRLCHTCMDHPGAFCHTPNSNCGSSDMRNVKSDLKIIARNRARLTVTQGAEREKGKKDYTREKGTESDIELTSVGSSWRSSFCKTFTGLCNFIRALAPNKPFEHFLWIHFK</sequence>
<keyword evidence="2" id="KW-0963">Cytoplasm</keyword>
<evidence type="ECO:0000313" key="8">
    <source>
        <dbReference type="Proteomes" id="UP000836841"/>
    </source>
</evidence>
<comment type="subcellular location">
    <subcellularLocation>
        <location evidence="1">Cytoplasm</location>
        <location evidence="1">Cytoskeleton</location>
    </subcellularLocation>
</comment>
<name>A0AAU9S3R8_THLAR</name>
<dbReference type="PANTHER" id="PTHR47970:SF12">
    <property type="entry name" value="KINESIN FAMILY MEMBER 11"/>
    <property type="match status" value="1"/>
</dbReference>
<dbReference type="GO" id="GO:0008574">
    <property type="term" value="F:plus-end-directed microtubule motor activity"/>
    <property type="evidence" value="ECO:0007669"/>
    <property type="project" value="TreeGrafter"/>
</dbReference>
<evidence type="ECO:0000313" key="7">
    <source>
        <dbReference type="EMBL" id="CAH2059163.1"/>
    </source>
</evidence>
<keyword evidence="4" id="KW-0206">Cytoskeleton</keyword>
<dbReference type="EMBL" id="OU466860">
    <property type="protein sequence ID" value="CAH2059163.1"/>
    <property type="molecule type" value="Genomic_DNA"/>
</dbReference>
<organism evidence="7 8">
    <name type="scientific">Thlaspi arvense</name>
    <name type="common">Field penny-cress</name>
    <dbReference type="NCBI Taxonomy" id="13288"/>
    <lineage>
        <taxon>Eukaryota</taxon>
        <taxon>Viridiplantae</taxon>
        <taxon>Streptophyta</taxon>
        <taxon>Embryophyta</taxon>
        <taxon>Tracheophyta</taxon>
        <taxon>Spermatophyta</taxon>
        <taxon>Magnoliopsida</taxon>
        <taxon>eudicotyledons</taxon>
        <taxon>Gunneridae</taxon>
        <taxon>Pentapetalae</taxon>
        <taxon>rosids</taxon>
        <taxon>malvids</taxon>
        <taxon>Brassicales</taxon>
        <taxon>Brassicaceae</taxon>
        <taxon>Thlaspideae</taxon>
        <taxon>Thlaspi</taxon>
    </lineage>
</organism>
<dbReference type="Proteomes" id="UP000836841">
    <property type="component" value="Chromosome 4"/>
</dbReference>
<gene>
    <name evidence="7" type="ORF">TAV2_LOCUS14916</name>
</gene>
<reference evidence="7 8" key="1">
    <citation type="submission" date="2022-03" db="EMBL/GenBank/DDBJ databases">
        <authorList>
            <person name="Nunn A."/>
            <person name="Chopra R."/>
            <person name="Nunn A."/>
            <person name="Contreras Garrido A."/>
        </authorList>
    </citation>
    <scope>NUCLEOTIDE SEQUENCE [LARGE SCALE GENOMIC DNA]</scope>
</reference>
<evidence type="ECO:0000256" key="2">
    <source>
        <dbReference type="ARBA" id="ARBA00022490"/>
    </source>
</evidence>
<evidence type="ECO:0000256" key="6">
    <source>
        <dbReference type="SAM" id="MobiDB-lite"/>
    </source>
</evidence>
<dbReference type="GO" id="GO:0005876">
    <property type="term" value="C:spindle microtubule"/>
    <property type="evidence" value="ECO:0007669"/>
    <property type="project" value="TreeGrafter"/>
</dbReference>
<evidence type="ECO:0000256" key="1">
    <source>
        <dbReference type="ARBA" id="ARBA00004245"/>
    </source>
</evidence>
<feature type="coiled-coil region" evidence="5">
    <location>
        <begin position="268"/>
        <end position="295"/>
    </location>
</feature>
<dbReference type="AlphaFoldDB" id="A0AAU9S3R8"/>
<feature type="compositionally biased region" description="Basic and acidic residues" evidence="6">
    <location>
        <begin position="28"/>
        <end position="40"/>
    </location>
</feature>
<protein>
    <submittedName>
        <fullName evidence="7">Uncharacterized protein</fullName>
    </submittedName>
</protein>
<dbReference type="GO" id="GO:0051231">
    <property type="term" value="P:spindle elongation"/>
    <property type="evidence" value="ECO:0007669"/>
    <property type="project" value="TreeGrafter"/>
</dbReference>
<keyword evidence="8" id="KW-1185">Reference proteome</keyword>
<proteinExistence type="predicted"/>
<evidence type="ECO:0000256" key="4">
    <source>
        <dbReference type="ARBA" id="ARBA00023212"/>
    </source>
</evidence>
<dbReference type="PANTHER" id="PTHR47970">
    <property type="entry name" value="KINESIN-LIKE PROTEIN KIF11"/>
    <property type="match status" value="1"/>
</dbReference>
<dbReference type="GO" id="GO:0072686">
    <property type="term" value="C:mitotic spindle"/>
    <property type="evidence" value="ECO:0007669"/>
    <property type="project" value="TreeGrafter"/>
</dbReference>
<evidence type="ECO:0000256" key="5">
    <source>
        <dbReference type="SAM" id="Coils"/>
    </source>
</evidence>
<keyword evidence="5" id="KW-0175">Coiled coil</keyword>
<keyword evidence="3" id="KW-0505">Motor protein</keyword>
<accession>A0AAU9S3R8</accession>
<dbReference type="GO" id="GO:0090307">
    <property type="term" value="P:mitotic spindle assembly"/>
    <property type="evidence" value="ECO:0007669"/>
    <property type="project" value="TreeGrafter"/>
</dbReference>